<dbReference type="GO" id="GO:0009082">
    <property type="term" value="P:branched-chain amino acid biosynthetic process"/>
    <property type="evidence" value="ECO:0007669"/>
    <property type="project" value="UniProtKB-KW"/>
</dbReference>
<dbReference type="Proteomes" id="UP000503336">
    <property type="component" value="Chromosome"/>
</dbReference>
<reference evidence="14 15" key="1">
    <citation type="submission" date="2020-02" db="EMBL/GenBank/DDBJ databases">
        <title>complete genome sequence of Rhodobacteraceae bacterium.</title>
        <authorList>
            <person name="Park J."/>
            <person name="Kim Y.-S."/>
            <person name="Kim K.-H."/>
        </authorList>
    </citation>
    <scope>NUCLEOTIDE SEQUENCE [LARGE SCALE GENOMIC DNA]</scope>
    <source>
        <strain evidence="14 15">RR4-56</strain>
    </source>
</reference>
<evidence type="ECO:0000256" key="12">
    <source>
        <dbReference type="ARBA" id="ARBA00048798"/>
    </source>
</evidence>
<comment type="catalytic activity">
    <reaction evidence="13">
        <text>L-leucine + 2-oxoglutarate = 4-methyl-2-oxopentanoate + L-glutamate</text>
        <dbReference type="Rhea" id="RHEA:18321"/>
        <dbReference type="ChEBI" id="CHEBI:16810"/>
        <dbReference type="ChEBI" id="CHEBI:17865"/>
        <dbReference type="ChEBI" id="CHEBI:29985"/>
        <dbReference type="ChEBI" id="CHEBI:57427"/>
        <dbReference type="EC" id="2.6.1.42"/>
    </reaction>
</comment>
<keyword evidence="10" id="KW-0100">Branched-chain amino acid biosynthesis</keyword>
<dbReference type="Pfam" id="PF01063">
    <property type="entry name" value="Aminotran_4"/>
    <property type="match status" value="1"/>
</dbReference>
<sequence length="307" mass="34607">MTDRPNERTVWFNGEYMAESRAVVPFRDMSFLMGDGAFDLTRTFGGKVFRLEAHCERLYRSLRALRHEPPMPLQEMIDITAEVLKRNMPLLEEGGDYWVGQRVSRGVKKVSGDSWDHYGPNVIVECMPLPLKERAPLYRDGIEVVTPSVRRTPPECLTPRAKSHNYLNLIMGDMEVHAQNPRAWAVLLDTKGDLCEGLGSNLFLVRDGELLTPREKYVLPGVSRQTAIDMAAKLGIPFREADLDMYDAFNADEAFITSTSLCICPVASVNGVKIGDGPYGPVTQKLIDAYAEHVDFDFVRQHLDQLD</sequence>
<comment type="pathway">
    <text evidence="5">Amino-acid biosynthesis; L-leucine biosynthesis; L-leucine from 3-methyl-2-oxobutanoate: step 4/4.</text>
</comment>
<evidence type="ECO:0000256" key="11">
    <source>
        <dbReference type="ARBA" id="ARBA00048212"/>
    </source>
</evidence>
<keyword evidence="15" id="KW-1185">Reference proteome</keyword>
<evidence type="ECO:0000256" key="4">
    <source>
        <dbReference type="ARBA" id="ARBA00004931"/>
    </source>
</evidence>
<accession>A0A7L5BZE9</accession>
<dbReference type="InterPro" id="IPR050571">
    <property type="entry name" value="Class-IV_PLP-Dep_Aminotrnsfr"/>
</dbReference>
<evidence type="ECO:0000256" key="13">
    <source>
        <dbReference type="ARBA" id="ARBA00049229"/>
    </source>
</evidence>
<dbReference type="SUPFAM" id="SSF56752">
    <property type="entry name" value="D-aminoacid aminotransferase-like PLP-dependent enzymes"/>
    <property type="match status" value="1"/>
</dbReference>
<keyword evidence="10" id="KW-0028">Amino-acid biosynthesis</keyword>
<gene>
    <name evidence="14" type="ORF">G5B40_09335</name>
</gene>
<comment type="function">
    <text evidence="2">Acts on leucine, isoleucine and valine.</text>
</comment>
<dbReference type="RefSeq" id="WP_165097825.1">
    <property type="nucleotide sequence ID" value="NZ_CP049056.1"/>
</dbReference>
<evidence type="ECO:0000256" key="8">
    <source>
        <dbReference type="ARBA" id="ARBA00014472"/>
    </source>
</evidence>
<protein>
    <recommendedName>
        <fullName evidence="8">Probable branched-chain-amino-acid aminotransferase</fullName>
        <ecNumber evidence="7">2.6.1.42</ecNumber>
    </recommendedName>
</protein>
<dbReference type="FunFam" id="3.20.10.10:FF:000002">
    <property type="entry name" value="D-alanine aminotransferase"/>
    <property type="match status" value="1"/>
</dbReference>
<evidence type="ECO:0000256" key="3">
    <source>
        <dbReference type="ARBA" id="ARBA00004824"/>
    </source>
</evidence>
<dbReference type="InterPro" id="IPR036038">
    <property type="entry name" value="Aminotransferase-like"/>
</dbReference>
<evidence type="ECO:0000256" key="1">
    <source>
        <dbReference type="ARBA" id="ARBA00001933"/>
    </source>
</evidence>
<comment type="catalytic activity">
    <reaction evidence="11">
        <text>L-valine + 2-oxoglutarate = 3-methyl-2-oxobutanoate + L-glutamate</text>
        <dbReference type="Rhea" id="RHEA:24813"/>
        <dbReference type="ChEBI" id="CHEBI:11851"/>
        <dbReference type="ChEBI" id="CHEBI:16810"/>
        <dbReference type="ChEBI" id="CHEBI:29985"/>
        <dbReference type="ChEBI" id="CHEBI:57762"/>
        <dbReference type="EC" id="2.6.1.42"/>
    </reaction>
</comment>
<comment type="cofactor">
    <cofactor evidence="1">
        <name>pyridoxal 5'-phosphate</name>
        <dbReference type="ChEBI" id="CHEBI:597326"/>
    </cofactor>
</comment>
<dbReference type="GO" id="GO:0008652">
    <property type="term" value="P:amino acid biosynthetic process"/>
    <property type="evidence" value="ECO:0007669"/>
    <property type="project" value="UniProtKB-ARBA"/>
</dbReference>
<dbReference type="EC" id="2.6.1.42" evidence="7"/>
<dbReference type="EMBL" id="CP049056">
    <property type="protein sequence ID" value="QIE55636.1"/>
    <property type="molecule type" value="Genomic_DNA"/>
</dbReference>
<dbReference type="PANTHER" id="PTHR42743">
    <property type="entry name" value="AMINO-ACID AMINOTRANSFERASE"/>
    <property type="match status" value="1"/>
</dbReference>
<evidence type="ECO:0000256" key="2">
    <source>
        <dbReference type="ARBA" id="ARBA00003109"/>
    </source>
</evidence>
<name>A0A7L5BZE9_9RHOB</name>
<dbReference type="Gene3D" id="3.20.10.10">
    <property type="entry name" value="D-amino Acid Aminotransferase, subunit A, domain 2"/>
    <property type="match status" value="1"/>
</dbReference>
<dbReference type="GO" id="GO:0004084">
    <property type="term" value="F:branched-chain-amino-acid transaminase activity"/>
    <property type="evidence" value="ECO:0007669"/>
    <property type="project" value="UniProtKB-EC"/>
</dbReference>
<evidence type="ECO:0000313" key="15">
    <source>
        <dbReference type="Proteomes" id="UP000503336"/>
    </source>
</evidence>
<proteinExistence type="inferred from homology"/>
<evidence type="ECO:0000313" key="14">
    <source>
        <dbReference type="EMBL" id="QIE55636.1"/>
    </source>
</evidence>
<evidence type="ECO:0000256" key="9">
    <source>
        <dbReference type="ARBA" id="ARBA00022898"/>
    </source>
</evidence>
<evidence type="ECO:0000256" key="5">
    <source>
        <dbReference type="ARBA" id="ARBA00005072"/>
    </source>
</evidence>
<dbReference type="InterPro" id="IPR043131">
    <property type="entry name" value="BCAT-like_N"/>
</dbReference>
<organism evidence="14 15">
    <name type="scientific">Pikeienuella piscinae</name>
    <dbReference type="NCBI Taxonomy" id="2748098"/>
    <lineage>
        <taxon>Bacteria</taxon>
        <taxon>Pseudomonadati</taxon>
        <taxon>Pseudomonadota</taxon>
        <taxon>Alphaproteobacteria</taxon>
        <taxon>Rhodobacterales</taxon>
        <taxon>Paracoccaceae</taxon>
        <taxon>Pikeienuella</taxon>
    </lineage>
</organism>
<comment type="pathway">
    <text evidence="3">Amino-acid biosynthesis; L-isoleucine biosynthesis; L-isoleucine from 2-oxobutanoate: step 4/4.</text>
</comment>
<dbReference type="InterPro" id="IPR001544">
    <property type="entry name" value="Aminotrans_IV"/>
</dbReference>
<evidence type="ECO:0000256" key="10">
    <source>
        <dbReference type="ARBA" id="ARBA00023304"/>
    </source>
</evidence>
<dbReference type="AlphaFoldDB" id="A0A7L5BZE9"/>
<dbReference type="InterPro" id="IPR043132">
    <property type="entry name" value="BCAT-like_C"/>
</dbReference>
<dbReference type="Gene3D" id="3.30.470.10">
    <property type="match status" value="1"/>
</dbReference>
<dbReference type="KEGG" id="hdh:G5B40_09335"/>
<comment type="pathway">
    <text evidence="4">Amino-acid biosynthesis; L-valine biosynthesis; L-valine from pyruvate: step 4/4.</text>
</comment>
<comment type="catalytic activity">
    <reaction evidence="12">
        <text>L-isoleucine + 2-oxoglutarate = (S)-3-methyl-2-oxopentanoate + L-glutamate</text>
        <dbReference type="Rhea" id="RHEA:24801"/>
        <dbReference type="ChEBI" id="CHEBI:16810"/>
        <dbReference type="ChEBI" id="CHEBI:29985"/>
        <dbReference type="ChEBI" id="CHEBI:35146"/>
        <dbReference type="ChEBI" id="CHEBI:58045"/>
        <dbReference type="EC" id="2.6.1.42"/>
    </reaction>
</comment>
<comment type="similarity">
    <text evidence="6">Belongs to the class-IV pyridoxal-phosphate-dependent aminotransferase family.</text>
</comment>
<evidence type="ECO:0000256" key="6">
    <source>
        <dbReference type="ARBA" id="ARBA00009320"/>
    </source>
</evidence>
<keyword evidence="9" id="KW-0663">Pyridoxal phosphate</keyword>
<dbReference type="PANTHER" id="PTHR42743:SF11">
    <property type="entry name" value="AMINODEOXYCHORISMATE LYASE"/>
    <property type="match status" value="1"/>
</dbReference>
<evidence type="ECO:0000256" key="7">
    <source>
        <dbReference type="ARBA" id="ARBA00013053"/>
    </source>
</evidence>